<dbReference type="EMBL" id="VSDQ01000679">
    <property type="protein sequence ID" value="TYA74266.1"/>
    <property type="molecule type" value="Genomic_DNA"/>
</dbReference>
<proteinExistence type="predicted"/>
<dbReference type="OrthoDB" id="1189452at2"/>
<accession>A0A5D0HSF6</accession>
<organism evidence="1 2">
    <name type="scientific">Seonamhaeicola marinus</name>
    <dbReference type="NCBI Taxonomy" id="1912246"/>
    <lineage>
        <taxon>Bacteria</taxon>
        <taxon>Pseudomonadati</taxon>
        <taxon>Bacteroidota</taxon>
        <taxon>Flavobacteriia</taxon>
        <taxon>Flavobacteriales</taxon>
        <taxon>Flavobacteriaceae</taxon>
    </lineage>
</organism>
<name>A0A5D0HSF6_9FLAO</name>
<sequence length="301" mass="35141">MYPNIELIIQRANSFLKSLKPFSDSDDKEYVVDPKTIIEHKYCYAFDWCDKNLLWMSQKQRPGRLGVGYLLADKNGILFDLIGHCWSMQEFEVLIHGHELSSININCNNEITFNEILEVVNSIYLNNITKTELSSRWKQNKIVFDKTDILNYFSTTPFNLIEEIQENEFLNVGLIYREISSPNYPLFAVDNNRSVYILKSDAENYKLLDVVIPQKVSGHVVGWNKDGLYHNKSYLNDGELVSHWLLRRKGEDLDHIKSLLRSKSPYASKEKNESYRTSITSFESINEIVDFLTQNDLEFLK</sequence>
<dbReference type="Proteomes" id="UP000323930">
    <property type="component" value="Unassembled WGS sequence"/>
</dbReference>
<reference evidence="1 2" key="1">
    <citation type="submission" date="2019-08" db="EMBL/GenBank/DDBJ databases">
        <title>Seonamhaeicola sediminis sp. nov., isolated from marine sediment.</title>
        <authorList>
            <person name="Cao W.R."/>
        </authorList>
    </citation>
    <scope>NUCLEOTIDE SEQUENCE [LARGE SCALE GENOMIC DNA]</scope>
    <source>
        <strain evidence="1 2">B011</strain>
    </source>
</reference>
<dbReference type="RefSeq" id="WP_148543031.1">
    <property type="nucleotide sequence ID" value="NZ_VSDQ01000679.1"/>
</dbReference>
<evidence type="ECO:0000313" key="2">
    <source>
        <dbReference type="Proteomes" id="UP000323930"/>
    </source>
</evidence>
<gene>
    <name evidence="1" type="ORF">FUA24_13110</name>
</gene>
<evidence type="ECO:0000313" key="1">
    <source>
        <dbReference type="EMBL" id="TYA74266.1"/>
    </source>
</evidence>
<keyword evidence="2" id="KW-1185">Reference proteome</keyword>
<comment type="caution">
    <text evidence="1">The sequence shown here is derived from an EMBL/GenBank/DDBJ whole genome shotgun (WGS) entry which is preliminary data.</text>
</comment>
<dbReference type="AlphaFoldDB" id="A0A5D0HSF6"/>
<protein>
    <submittedName>
        <fullName evidence="1">Uncharacterized protein</fullName>
    </submittedName>
</protein>